<accession>A0A9D1X001</accession>
<sequence length="161" mass="18036">MKKTLWTLCMALAVVFGTSMIFTGCSNNNGDDTSATENTETDRSSTDKDSVADDVGDAADDIIDGAEDAVDDIANGFDNYGDAHDYLLNQLGNDEEDGRYEVRNKTEDTTEYQDGSEGYYFEVYDTKDDSGKKYGDYYVDKDTGKIYQKNKDTNKIEEYKK</sequence>
<evidence type="ECO:0000313" key="3">
    <source>
        <dbReference type="EMBL" id="HIX69095.1"/>
    </source>
</evidence>
<comment type="caution">
    <text evidence="3">The sequence shown here is derived from an EMBL/GenBank/DDBJ whole genome shotgun (WGS) entry which is preliminary data.</text>
</comment>
<feature type="chain" id="PRO_5038646409" evidence="2">
    <location>
        <begin position="22"/>
        <end position="161"/>
    </location>
</feature>
<reference evidence="3" key="2">
    <citation type="submission" date="2021-04" db="EMBL/GenBank/DDBJ databases">
        <authorList>
            <person name="Gilroy R."/>
        </authorList>
    </citation>
    <scope>NUCLEOTIDE SEQUENCE</scope>
    <source>
        <strain evidence="3">CHK191-13928</strain>
    </source>
</reference>
<gene>
    <name evidence="3" type="ORF">H9735_13380</name>
</gene>
<dbReference type="PROSITE" id="PS51257">
    <property type="entry name" value="PROKAR_LIPOPROTEIN"/>
    <property type="match status" value="1"/>
</dbReference>
<dbReference type="AlphaFoldDB" id="A0A9D1X001"/>
<evidence type="ECO:0000256" key="1">
    <source>
        <dbReference type="SAM" id="MobiDB-lite"/>
    </source>
</evidence>
<reference evidence="3" key="1">
    <citation type="journal article" date="2021" name="PeerJ">
        <title>Extensive microbial diversity within the chicken gut microbiome revealed by metagenomics and culture.</title>
        <authorList>
            <person name="Gilroy R."/>
            <person name="Ravi A."/>
            <person name="Getino M."/>
            <person name="Pursley I."/>
            <person name="Horton D.L."/>
            <person name="Alikhan N.F."/>
            <person name="Baker D."/>
            <person name="Gharbi K."/>
            <person name="Hall N."/>
            <person name="Watson M."/>
            <person name="Adriaenssens E.M."/>
            <person name="Foster-Nyarko E."/>
            <person name="Jarju S."/>
            <person name="Secka A."/>
            <person name="Antonio M."/>
            <person name="Oren A."/>
            <person name="Chaudhuri R.R."/>
            <person name="La Ragione R."/>
            <person name="Hildebrand F."/>
            <person name="Pallen M.J."/>
        </authorList>
    </citation>
    <scope>NUCLEOTIDE SEQUENCE</scope>
    <source>
        <strain evidence="3">CHK191-13928</strain>
    </source>
</reference>
<feature type="region of interest" description="Disordered" evidence="1">
    <location>
        <begin position="28"/>
        <end position="54"/>
    </location>
</feature>
<keyword evidence="2" id="KW-0732">Signal</keyword>
<dbReference type="Proteomes" id="UP000886721">
    <property type="component" value="Unassembled WGS sequence"/>
</dbReference>
<dbReference type="EMBL" id="DXEM01000040">
    <property type="protein sequence ID" value="HIX69095.1"/>
    <property type="molecule type" value="Genomic_DNA"/>
</dbReference>
<feature type="signal peptide" evidence="2">
    <location>
        <begin position="1"/>
        <end position="21"/>
    </location>
</feature>
<proteinExistence type="predicted"/>
<evidence type="ECO:0000256" key="2">
    <source>
        <dbReference type="SAM" id="SignalP"/>
    </source>
</evidence>
<feature type="compositionally biased region" description="Basic and acidic residues" evidence="1">
    <location>
        <begin position="40"/>
        <end position="51"/>
    </location>
</feature>
<protein>
    <submittedName>
        <fullName evidence="3">Ubiquinone biosynthesis protein</fullName>
    </submittedName>
</protein>
<feature type="compositionally biased region" description="Polar residues" evidence="1">
    <location>
        <begin position="28"/>
        <end position="38"/>
    </location>
</feature>
<evidence type="ECO:0000313" key="4">
    <source>
        <dbReference type="Proteomes" id="UP000886721"/>
    </source>
</evidence>
<organism evidence="3 4">
    <name type="scientific">Candidatus Anaerostipes excrementavium</name>
    <dbReference type="NCBI Taxonomy" id="2838463"/>
    <lineage>
        <taxon>Bacteria</taxon>
        <taxon>Bacillati</taxon>
        <taxon>Bacillota</taxon>
        <taxon>Clostridia</taxon>
        <taxon>Lachnospirales</taxon>
        <taxon>Lachnospiraceae</taxon>
        <taxon>Anaerostipes</taxon>
    </lineage>
</organism>
<name>A0A9D1X001_9FIRM</name>
<keyword evidence="3" id="KW-0830">Ubiquinone</keyword>